<comment type="caution">
    <text evidence="2">The sequence shown here is derived from an EMBL/GenBank/DDBJ whole genome shotgun (WGS) entry which is preliminary data.</text>
</comment>
<evidence type="ECO:0000313" key="2">
    <source>
        <dbReference type="EMBL" id="EPF71530.1"/>
    </source>
</evidence>
<reference evidence="2 3" key="1">
    <citation type="submission" date="2013-06" db="EMBL/GenBank/DDBJ databases">
        <title>The Genome Sequence of Acinetobacter rudis CIP 110305.</title>
        <authorList>
            <consortium name="The Broad Institute Genome Sequencing Platform"/>
            <consortium name="The Broad Institute Genome Sequencing Center for Infectious Disease"/>
            <person name="Cerqueira G."/>
            <person name="Feldgarden M."/>
            <person name="Courvalin P."/>
            <person name="Perichon B."/>
            <person name="Grillot-Courvalin C."/>
            <person name="Clermont D."/>
            <person name="Rocha E."/>
            <person name="Yoon E.-J."/>
            <person name="Nemec A."/>
            <person name="Young S.K."/>
            <person name="Zeng Q."/>
            <person name="Gargeya S."/>
            <person name="Fitzgerald M."/>
            <person name="Abouelleil A."/>
            <person name="Alvarado L."/>
            <person name="Berlin A.M."/>
            <person name="Chapman S.B."/>
            <person name="Dewar J."/>
            <person name="Goldberg J."/>
            <person name="Griggs A."/>
            <person name="Gujja S."/>
            <person name="Hansen M."/>
            <person name="Howarth C."/>
            <person name="Imamovic A."/>
            <person name="Larimer J."/>
            <person name="McCowan C."/>
            <person name="Murphy C."/>
            <person name="Pearson M."/>
            <person name="Priest M."/>
            <person name="Roberts A."/>
            <person name="Saif S."/>
            <person name="Shea T."/>
            <person name="Sykes S."/>
            <person name="Wortman J."/>
            <person name="Nusbaum C."/>
            <person name="Birren B."/>
        </authorList>
    </citation>
    <scope>NUCLEOTIDE SEQUENCE [LARGE SCALE GENOMIC DNA]</scope>
    <source>
        <strain evidence="2 3">CIP 110305</strain>
    </source>
</reference>
<dbReference type="OrthoDB" id="9955at2"/>
<dbReference type="EMBL" id="ATGI01000032">
    <property type="protein sequence ID" value="EPF71530.1"/>
    <property type="molecule type" value="Genomic_DNA"/>
</dbReference>
<name>S3MUV2_9GAMM</name>
<dbReference type="SUPFAM" id="SSF53474">
    <property type="entry name" value="alpha/beta-Hydrolases"/>
    <property type="match status" value="1"/>
</dbReference>
<sequence>MDRVLKNTLIALSCSTALFLTACTRSTYQDDDQPHIIEQYYISEEPYHLDKLDNAKTINIMKYNMQNVLGQTTQATALVIFPEKEKPIDGWRVVIWEHGTVGVADHCAPSLSPLDKDFSSLAKNLLSTGYVIVAPDYEGLGSAGIHPYLNLGSEARSAIAAIKAVNQHYAGQLHGAWMSVGQSQGGQASLGTSEYANNDPLYKGTVAAAPASSFGEIILDVAPNLLRQLEQQEIADGLTDLEKRSSVSSYATLLAYVALTGIGIQAYEPYFQYRDLFQARAKPIAALADGPNGFCLQSNDPEQSLVQNFKKDIISFMQANPEQSVMDYPGLDTEVFRTNAVVTQFLADNEPGTKRLDKSTMIIQGNQDTSVPYMITTALVDRLKEDLKSPDILYVLVEGAGHTQAIVQTKERVINFIKLHLPAA</sequence>
<keyword evidence="3" id="KW-1185">Reference proteome</keyword>
<keyword evidence="1" id="KW-0732">Signal</keyword>
<dbReference type="InterPro" id="IPR029058">
    <property type="entry name" value="AB_hydrolase_fold"/>
</dbReference>
<dbReference type="Proteomes" id="UP000014568">
    <property type="component" value="Unassembled WGS sequence"/>
</dbReference>
<dbReference type="InterPro" id="IPR005152">
    <property type="entry name" value="Lipase_secreted"/>
</dbReference>
<gene>
    <name evidence="2" type="ORF">F945_02562</name>
</gene>
<evidence type="ECO:0000313" key="3">
    <source>
        <dbReference type="Proteomes" id="UP000014568"/>
    </source>
</evidence>
<evidence type="ECO:0000256" key="1">
    <source>
        <dbReference type="SAM" id="SignalP"/>
    </source>
</evidence>
<evidence type="ECO:0008006" key="4">
    <source>
        <dbReference type="Google" id="ProtNLM"/>
    </source>
</evidence>
<dbReference type="eggNOG" id="COG1506">
    <property type="taxonomic scope" value="Bacteria"/>
</dbReference>
<dbReference type="AlphaFoldDB" id="S3MUV2"/>
<organism evidence="2 3">
    <name type="scientific">Acinetobacter rudis CIP 110305</name>
    <dbReference type="NCBI Taxonomy" id="421052"/>
    <lineage>
        <taxon>Bacteria</taxon>
        <taxon>Pseudomonadati</taxon>
        <taxon>Pseudomonadota</taxon>
        <taxon>Gammaproteobacteria</taxon>
        <taxon>Moraxellales</taxon>
        <taxon>Moraxellaceae</taxon>
        <taxon>Acinetobacter</taxon>
    </lineage>
</organism>
<dbReference type="PIRSF" id="PIRSF029171">
    <property type="entry name" value="Esterase_LipA"/>
    <property type="match status" value="1"/>
</dbReference>
<feature type="signal peptide" evidence="1">
    <location>
        <begin position="1"/>
        <end position="22"/>
    </location>
</feature>
<dbReference type="HOGENOM" id="CLU_029538_3_1_6"/>
<dbReference type="PATRIC" id="fig|421052.3.peg.2504"/>
<protein>
    <recommendedName>
        <fullName evidence="4">Alpha/beta hydrolase</fullName>
    </recommendedName>
</protein>
<feature type="chain" id="PRO_5004511954" description="Alpha/beta hydrolase" evidence="1">
    <location>
        <begin position="23"/>
        <end position="424"/>
    </location>
</feature>
<dbReference type="GO" id="GO:0004806">
    <property type="term" value="F:triacylglycerol lipase activity"/>
    <property type="evidence" value="ECO:0007669"/>
    <property type="project" value="InterPro"/>
</dbReference>
<proteinExistence type="predicted"/>
<dbReference type="RefSeq" id="WP_016656959.1">
    <property type="nucleotide sequence ID" value="NZ_KE340353.1"/>
</dbReference>
<dbReference type="PANTHER" id="PTHR34853:SF1">
    <property type="entry name" value="LIPASE 5"/>
    <property type="match status" value="1"/>
</dbReference>
<dbReference type="GO" id="GO:0016042">
    <property type="term" value="P:lipid catabolic process"/>
    <property type="evidence" value="ECO:0007669"/>
    <property type="project" value="InterPro"/>
</dbReference>
<dbReference type="STRING" id="632955.GCA_000829675_01777"/>
<dbReference type="PROSITE" id="PS51257">
    <property type="entry name" value="PROKAR_LIPOPROTEIN"/>
    <property type="match status" value="1"/>
</dbReference>
<dbReference type="Gene3D" id="3.40.50.1820">
    <property type="entry name" value="alpha/beta hydrolase"/>
    <property type="match status" value="2"/>
</dbReference>
<dbReference type="PANTHER" id="PTHR34853">
    <property type="match status" value="1"/>
</dbReference>
<accession>S3MUV2</accession>